<feature type="domain" description="Beta-ketoacyl-[acyl-carrier-protein] synthase III N-terminal" evidence="4">
    <location>
        <begin position="113"/>
        <end position="191"/>
    </location>
</feature>
<dbReference type="Gene3D" id="3.40.47.10">
    <property type="match status" value="1"/>
</dbReference>
<dbReference type="AlphaFoldDB" id="A0A2X2SJB1"/>
<gene>
    <name evidence="6" type="primary">fabH_1</name>
    <name evidence="5" type="synonym">fabH_3</name>
    <name evidence="6" type="ORF">NCTC11545_00547</name>
    <name evidence="5" type="ORF">NCTC11546_01264</name>
</gene>
<keyword evidence="1 6" id="KW-0808">Transferase</keyword>
<reference evidence="7 8" key="1">
    <citation type="submission" date="2018-06" db="EMBL/GenBank/DDBJ databases">
        <authorList>
            <consortium name="Pathogen Informatics"/>
            <person name="Doyle S."/>
        </authorList>
    </citation>
    <scope>NUCLEOTIDE SEQUENCE [LARGE SCALE GENOMIC DNA]</scope>
    <source>
        <strain evidence="6 8">NCTC11545</strain>
        <strain evidence="5 7">NCTC11546</strain>
    </source>
</reference>
<dbReference type="RefSeq" id="WP_111972151.1">
    <property type="nucleotide sequence ID" value="NZ_UARG01000017.1"/>
</dbReference>
<accession>A0A2X2SJB1</accession>
<evidence type="ECO:0000313" key="6">
    <source>
        <dbReference type="EMBL" id="SQA93182.1"/>
    </source>
</evidence>
<dbReference type="PANTHER" id="PTHR34069">
    <property type="entry name" value="3-OXOACYL-[ACYL-CARRIER-PROTEIN] SYNTHASE 3"/>
    <property type="match status" value="1"/>
</dbReference>
<dbReference type="Proteomes" id="UP000249891">
    <property type="component" value="Unassembled WGS sequence"/>
</dbReference>
<dbReference type="Proteomes" id="UP000250169">
    <property type="component" value="Unassembled WGS sequence"/>
</dbReference>
<dbReference type="Pfam" id="PF08541">
    <property type="entry name" value="ACP_syn_III_C"/>
    <property type="match status" value="1"/>
</dbReference>
<dbReference type="PANTHER" id="PTHR34069:SF2">
    <property type="entry name" value="BETA-KETOACYL-[ACYL-CARRIER-PROTEIN] SYNTHASE III"/>
    <property type="match status" value="1"/>
</dbReference>
<dbReference type="InterPro" id="IPR016039">
    <property type="entry name" value="Thiolase-like"/>
</dbReference>
<organism evidence="6 8">
    <name type="scientific">Capnocytophaga ochracea</name>
    <dbReference type="NCBI Taxonomy" id="1018"/>
    <lineage>
        <taxon>Bacteria</taxon>
        <taxon>Pseudomonadati</taxon>
        <taxon>Bacteroidota</taxon>
        <taxon>Flavobacteriia</taxon>
        <taxon>Flavobacteriales</taxon>
        <taxon>Flavobacteriaceae</taxon>
        <taxon>Capnocytophaga</taxon>
    </lineage>
</organism>
<proteinExistence type="predicted"/>
<keyword evidence="2 6" id="KW-0012">Acyltransferase</keyword>
<evidence type="ECO:0000256" key="1">
    <source>
        <dbReference type="ARBA" id="ARBA00022679"/>
    </source>
</evidence>
<dbReference type="SUPFAM" id="SSF53901">
    <property type="entry name" value="Thiolase-like"/>
    <property type="match status" value="1"/>
</dbReference>
<dbReference type="Pfam" id="PF08545">
    <property type="entry name" value="ACP_syn_III"/>
    <property type="match status" value="1"/>
</dbReference>
<dbReference type="EC" id="2.3.1.180" evidence="6"/>
<name>A0A2X2SJB1_CAPOC</name>
<dbReference type="GO" id="GO:0006633">
    <property type="term" value="P:fatty acid biosynthetic process"/>
    <property type="evidence" value="ECO:0007669"/>
    <property type="project" value="InterPro"/>
</dbReference>
<dbReference type="CDD" id="cd00830">
    <property type="entry name" value="KAS_III"/>
    <property type="match status" value="1"/>
</dbReference>
<dbReference type="EMBL" id="UARG01000017">
    <property type="protein sequence ID" value="SQA78038.1"/>
    <property type="molecule type" value="Genomic_DNA"/>
</dbReference>
<dbReference type="GO" id="GO:0033818">
    <property type="term" value="F:beta-ketoacyl-acyl-carrier-protein synthase III activity"/>
    <property type="evidence" value="ECO:0007669"/>
    <property type="project" value="UniProtKB-EC"/>
</dbReference>
<protein>
    <submittedName>
        <fullName evidence="6">3-oxoacyl-[acyl-carrier-protein] synthase 3</fullName>
        <ecNumber evidence="6">2.3.1.180</ecNumber>
    </submittedName>
</protein>
<evidence type="ECO:0000256" key="2">
    <source>
        <dbReference type="ARBA" id="ARBA00023315"/>
    </source>
</evidence>
<dbReference type="GO" id="GO:0044550">
    <property type="term" value="P:secondary metabolite biosynthetic process"/>
    <property type="evidence" value="ECO:0007669"/>
    <property type="project" value="TreeGrafter"/>
</dbReference>
<evidence type="ECO:0000313" key="8">
    <source>
        <dbReference type="Proteomes" id="UP000250169"/>
    </source>
</evidence>
<evidence type="ECO:0000259" key="3">
    <source>
        <dbReference type="Pfam" id="PF08541"/>
    </source>
</evidence>
<feature type="domain" description="Beta-ketoacyl-[acyl-carrier-protein] synthase III C-terminal" evidence="3">
    <location>
        <begin position="256"/>
        <end position="340"/>
    </location>
</feature>
<dbReference type="InterPro" id="IPR013747">
    <property type="entry name" value="ACP_syn_III_C"/>
</dbReference>
<sequence>MSYLSLQKIKISGVAACVPKTIEETTSFPLFSTIEAHNFIKTTGVERHRRANEAVCASDLCLSAAEAIINDLKWEKETIDCLVFVSQTPDYILPATSAILQERLGLSTNCYTLDISLGCSGWVYALSVISSLMSNGSMKRGLLLAGDTILKMASDKDKSSYPLFGDAGTATALEYTENGGNNMNFVFNTDGAGYQTIMIKDGGYRNLPSLNSFVPHIVSEGIERNDLHLVLEGMDVFAFGISQAPKSIRGLVEHFSIEIEDIDNFYFHQANLFMNEKIRKKLKISEEKVPYSLQDFGNTSCASIPLTMVIQKDKPLTNKKQTNIACGFGVGLSWASVYFETDKIVISELQEI</sequence>
<dbReference type="EMBL" id="UAVS01000001">
    <property type="protein sequence ID" value="SQA93182.1"/>
    <property type="molecule type" value="Genomic_DNA"/>
</dbReference>
<dbReference type="InterPro" id="IPR013751">
    <property type="entry name" value="ACP_syn_III_N"/>
</dbReference>
<evidence type="ECO:0000313" key="7">
    <source>
        <dbReference type="Proteomes" id="UP000249891"/>
    </source>
</evidence>
<dbReference type="GO" id="GO:0004315">
    <property type="term" value="F:3-oxoacyl-[acyl-carrier-protein] synthase activity"/>
    <property type="evidence" value="ECO:0007669"/>
    <property type="project" value="InterPro"/>
</dbReference>
<evidence type="ECO:0000259" key="4">
    <source>
        <dbReference type="Pfam" id="PF08545"/>
    </source>
</evidence>
<evidence type="ECO:0000313" key="5">
    <source>
        <dbReference type="EMBL" id="SQA78038.1"/>
    </source>
</evidence>